<accession>A0A3P3QW84</accession>
<comment type="caution">
    <text evidence="1">The sequence shown here is derived from an EMBL/GenBank/DDBJ whole genome shotgun (WGS) entry which is preliminary data.</text>
</comment>
<organism evidence="1 2">
    <name type="scientific">Lachnoanaerobaculum gingivalis</name>
    <dbReference type="NCBI Taxonomy" id="2490855"/>
    <lineage>
        <taxon>Bacteria</taxon>
        <taxon>Bacillati</taxon>
        <taxon>Bacillota</taxon>
        <taxon>Clostridia</taxon>
        <taxon>Lachnospirales</taxon>
        <taxon>Lachnospiraceae</taxon>
        <taxon>Lachnoanaerobaculum</taxon>
    </lineage>
</organism>
<dbReference type="Proteomes" id="UP000272490">
    <property type="component" value="Unassembled WGS sequence"/>
</dbReference>
<dbReference type="AlphaFoldDB" id="A0A3P3QW84"/>
<dbReference type="EMBL" id="RRCO01000006">
    <property type="protein sequence ID" value="RRJ24610.1"/>
    <property type="molecule type" value="Genomic_DNA"/>
</dbReference>
<gene>
    <name evidence="1" type="ORF">EHV10_12555</name>
</gene>
<proteinExistence type="predicted"/>
<dbReference type="RefSeq" id="WP_128674946.1">
    <property type="nucleotide sequence ID" value="NZ_RRCO01000006.1"/>
</dbReference>
<protein>
    <submittedName>
        <fullName evidence="1">Uncharacterized protein</fullName>
    </submittedName>
</protein>
<evidence type="ECO:0000313" key="1">
    <source>
        <dbReference type="EMBL" id="RRJ24610.1"/>
    </source>
</evidence>
<keyword evidence="2" id="KW-1185">Reference proteome</keyword>
<reference evidence="1 2" key="1">
    <citation type="submission" date="2018-11" db="EMBL/GenBank/DDBJ databases">
        <title>Genome sequencing of Lachnoanaerobaculum sp. KCOM 2030 (= ChDC B114).</title>
        <authorList>
            <person name="Kook J.-K."/>
            <person name="Park S.-N."/>
            <person name="Lim Y.K."/>
        </authorList>
    </citation>
    <scope>NUCLEOTIDE SEQUENCE [LARGE SCALE GENOMIC DNA]</scope>
    <source>
        <strain evidence="1 2">KCOM 2030</strain>
    </source>
</reference>
<name>A0A3P3QW84_9FIRM</name>
<evidence type="ECO:0000313" key="2">
    <source>
        <dbReference type="Proteomes" id="UP000272490"/>
    </source>
</evidence>
<sequence>MSLLMNCIADISDMLANRFEILQDKREQCKNALERNDIKFDFMNIPVFAPAFDINQVGEINAKLSSETKFNIGENVKKNTLFVLHQWWRNLFNGDPNKKEMKITRDFKNNMLKALESDDLKTTIYNIIDHDLVPALDDNLEKLRVNVNKAANSIMNQFKDINDINSAEISDSIKKIDETKDLEAMNLKLAIEKQSVDKIAELSVGFLQIWDMVEKGQANN</sequence>